<keyword evidence="1" id="KW-0732">Signal</keyword>
<evidence type="ECO:0000313" key="4">
    <source>
        <dbReference type="Proteomes" id="UP001558613"/>
    </source>
</evidence>
<dbReference type="InterPro" id="IPR013783">
    <property type="entry name" value="Ig-like_fold"/>
</dbReference>
<feature type="chain" id="PRO_5045634360" description="Immunoglobulin V-set domain-containing protein" evidence="1">
    <location>
        <begin position="20"/>
        <end position="214"/>
    </location>
</feature>
<feature type="domain" description="Immunoglobulin V-set" evidence="2">
    <location>
        <begin position="26"/>
        <end position="123"/>
    </location>
</feature>
<dbReference type="PANTHER" id="PTHR21063">
    <property type="entry name" value="LFA-3"/>
    <property type="match status" value="1"/>
</dbReference>
<accession>A0ABR3LFB9</accession>
<dbReference type="Gene3D" id="2.60.40.10">
    <property type="entry name" value="Immunoglobulins"/>
    <property type="match status" value="1"/>
</dbReference>
<dbReference type="SUPFAM" id="SSF48726">
    <property type="entry name" value="Immunoglobulin"/>
    <property type="match status" value="1"/>
</dbReference>
<reference evidence="3 4" key="1">
    <citation type="submission" date="2023-09" db="EMBL/GenBank/DDBJ databases">
        <authorList>
            <person name="Wang M."/>
        </authorList>
    </citation>
    <scope>NUCLEOTIDE SEQUENCE [LARGE SCALE GENOMIC DNA]</scope>
    <source>
        <strain evidence="3">GT-2023</strain>
        <tissue evidence="3">Liver</tissue>
    </source>
</reference>
<dbReference type="Pfam" id="PF07686">
    <property type="entry name" value="V-set"/>
    <property type="match status" value="1"/>
</dbReference>
<evidence type="ECO:0000256" key="1">
    <source>
        <dbReference type="SAM" id="SignalP"/>
    </source>
</evidence>
<dbReference type="InterPro" id="IPR036179">
    <property type="entry name" value="Ig-like_dom_sf"/>
</dbReference>
<organism evidence="3 4">
    <name type="scientific">Cirrhinus molitorella</name>
    <name type="common">mud carp</name>
    <dbReference type="NCBI Taxonomy" id="172907"/>
    <lineage>
        <taxon>Eukaryota</taxon>
        <taxon>Metazoa</taxon>
        <taxon>Chordata</taxon>
        <taxon>Craniata</taxon>
        <taxon>Vertebrata</taxon>
        <taxon>Euteleostomi</taxon>
        <taxon>Actinopterygii</taxon>
        <taxon>Neopterygii</taxon>
        <taxon>Teleostei</taxon>
        <taxon>Ostariophysi</taxon>
        <taxon>Cypriniformes</taxon>
        <taxon>Cyprinidae</taxon>
        <taxon>Labeoninae</taxon>
        <taxon>Labeonini</taxon>
        <taxon>Cirrhinus</taxon>
    </lineage>
</organism>
<evidence type="ECO:0000259" key="2">
    <source>
        <dbReference type="Pfam" id="PF07686"/>
    </source>
</evidence>
<protein>
    <recommendedName>
        <fullName evidence="2">Immunoglobulin V-set domain-containing protein</fullName>
    </recommendedName>
</protein>
<name>A0ABR3LFB9_9TELE</name>
<dbReference type="InterPro" id="IPR013106">
    <property type="entry name" value="Ig_V-set"/>
</dbReference>
<proteinExistence type="predicted"/>
<feature type="signal peptide" evidence="1">
    <location>
        <begin position="1"/>
        <end position="19"/>
    </location>
</feature>
<sequence length="214" mass="23970">MTFACAFVLNIWLLVGVFGPQTGGTEKVSVMEGDSVTLDTGRTEILRDDRIRWTFRPDSSNICIAEMIKQVISFPDGIEMFRNRLKMDYKNGSLTIKNITTTHDGFYEVNIGHASKVFTKIFIVNVYGRKLSYVPVRVNTSERFSPSSRLKCVRLCSVINMSNVTLSWYKGNRLFTSVSVSGPISRISLPLEIDCLDDSYSCVKASSVAVPLKL</sequence>
<keyword evidence="4" id="KW-1185">Reference proteome</keyword>
<dbReference type="EMBL" id="JAYMGO010000022">
    <property type="protein sequence ID" value="KAL1251543.1"/>
    <property type="molecule type" value="Genomic_DNA"/>
</dbReference>
<comment type="caution">
    <text evidence="3">The sequence shown here is derived from an EMBL/GenBank/DDBJ whole genome shotgun (WGS) entry which is preliminary data.</text>
</comment>
<dbReference type="PANTHER" id="PTHR21063:SF4">
    <property type="entry name" value="CD48 ANTIGEN-RELATED"/>
    <property type="match status" value="1"/>
</dbReference>
<dbReference type="Proteomes" id="UP001558613">
    <property type="component" value="Unassembled WGS sequence"/>
</dbReference>
<evidence type="ECO:0000313" key="3">
    <source>
        <dbReference type="EMBL" id="KAL1251543.1"/>
    </source>
</evidence>
<gene>
    <name evidence="3" type="ORF">QQF64_019339</name>
</gene>